<sequence length="258" mass="28634">MSSPKQLETFRLSLQTTVGELQAEISVPTSFIPISDIVPLMRSLGEQALAMEEDHNRLAGHQISCHKGCAACCRMLVPVSPPEAFALQRNIEQLPVPLREKILTRLSSVKKTLEQSGLLGKLVQISETRSQLSDEDMEPVNQAYYAQRLPCVFLEDEVCSIYEFRPAACRELLVTSPKELCQDIAQNPVVPLSAPFRIATVLSLMWAELTKGPAKLIPLPVALDWADRHAKENQSTQTGESLLKMGLDKILGFLRQNS</sequence>
<organism evidence="1 2">
    <name type="scientific">Candidatus Nitronereus thalassa</name>
    <dbReference type="NCBI Taxonomy" id="3020898"/>
    <lineage>
        <taxon>Bacteria</taxon>
        <taxon>Pseudomonadati</taxon>
        <taxon>Nitrospirota</taxon>
        <taxon>Nitrospiria</taxon>
        <taxon>Nitrospirales</taxon>
        <taxon>Nitrospiraceae</taxon>
        <taxon>Candidatus Nitronereus</taxon>
    </lineage>
</organism>
<dbReference type="EMBL" id="JAQOUE010000002">
    <property type="protein sequence ID" value="MDT7043938.1"/>
    <property type="molecule type" value="Genomic_DNA"/>
</dbReference>
<dbReference type="Pfam" id="PF03692">
    <property type="entry name" value="CxxCxxCC"/>
    <property type="match status" value="1"/>
</dbReference>
<dbReference type="RefSeq" id="WP_313834524.1">
    <property type="nucleotide sequence ID" value="NZ_JAQOUE010000002.1"/>
</dbReference>
<accession>A0ABU3KC23</accession>
<keyword evidence="2" id="KW-1185">Reference proteome</keyword>
<dbReference type="InterPro" id="IPR005358">
    <property type="entry name" value="Puta_zinc/iron-chelating_dom"/>
</dbReference>
<reference evidence="1 2" key="1">
    <citation type="journal article" date="2023" name="ISME J.">
        <title>Cultivation and genomic characterization of novel and ubiquitous marine nitrite-oxidizing bacteria from the Nitrospirales.</title>
        <authorList>
            <person name="Mueller A.J."/>
            <person name="Daebeler A."/>
            <person name="Herbold C.W."/>
            <person name="Kirkegaard R.H."/>
            <person name="Daims H."/>
        </authorList>
    </citation>
    <scope>NUCLEOTIDE SEQUENCE [LARGE SCALE GENOMIC DNA]</scope>
    <source>
        <strain evidence="1 2">EB</strain>
    </source>
</reference>
<name>A0ABU3KC23_9BACT</name>
<dbReference type="Proteomes" id="UP001250932">
    <property type="component" value="Unassembled WGS sequence"/>
</dbReference>
<evidence type="ECO:0000313" key="2">
    <source>
        <dbReference type="Proteomes" id="UP001250932"/>
    </source>
</evidence>
<proteinExistence type="predicted"/>
<comment type="caution">
    <text evidence="1">The sequence shown here is derived from an EMBL/GenBank/DDBJ whole genome shotgun (WGS) entry which is preliminary data.</text>
</comment>
<protein>
    <submittedName>
        <fullName evidence="1">YkgJ family cysteine cluster protein</fullName>
    </submittedName>
</protein>
<gene>
    <name evidence="1" type="ORF">PPG34_16420</name>
</gene>
<evidence type="ECO:0000313" key="1">
    <source>
        <dbReference type="EMBL" id="MDT7043938.1"/>
    </source>
</evidence>